<evidence type="ECO:0000256" key="5">
    <source>
        <dbReference type="ARBA" id="ARBA00022824"/>
    </source>
</evidence>
<keyword evidence="10" id="KW-0675">Receptor</keyword>
<evidence type="ECO:0000256" key="4">
    <source>
        <dbReference type="ARBA" id="ARBA00022692"/>
    </source>
</evidence>
<keyword evidence="6" id="KW-0931">ER-Golgi transport</keyword>
<comment type="subcellular location">
    <subcellularLocation>
        <location evidence="1">Endoplasmic reticulum membrane</location>
        <topology evidence="1">Multi-pass membrane protein</topology>
    </subcellularLocation>
</comment>
<keyword evidence="3" id="KW-0813">Transport</keyword>
<reference evidence="12 13" key="1">
    <citation type="submission" date="2020-02" db="EMBL/GenBank/DDBJ databases">
        <authorList>
            <person name="Ferguson B K."/>
        </authorList>
    </citation>
    <scope>NUCLEOTIDE SEQUENCE [LARGE SCALE GENOMIC DNA]</scope>
</reference>
<evidence type="ECO:0000256" key="10">
    <source>
        <dbReference type="ARBA" id="ARBA00023170"/>
    </source>
</evidence>
<feature type="transmembrane region" description="Helical" evidence="11">
    <location>
        <begin position="296"/>
        <end position="317"/>
    </location>
</feature>
<dbReference type="PANTHER" id="PTHR10585">
    <property type="entry name" value="ER LUMEN PROTEIN RETAINING RECEPTOR"/>
    <property type="match status" value="1"/>
</dbReference>
<dbReference type="Pfam" id="PF00810">
    <property type="entry name" value="ER_lumen_recept"/>
    <property type="match status" value="3"/>
</dbReference>
<proteinExistence type="inferred from homology"/>
<evidence type="ECO:0000256" key="9">
    <source>
        <dbReference type="ARBA" id="ARBA00023136"/>
    </source>
</evidence>
<dbReference type="GO" id="GO:0046923">
    <property type="term" value="F:ER retention sequence binding"/>
    <property type="evidence" value="ECO:0007669"/>
    <property type="project" value="InterPro"/>
</dbReference>
<sequence length="747" mass="84091">MIAVYVMALQGFVLVTVKIILLVFALLENDIAGLSSKALSLYCLVYATRVIECILKTVPMSYTLFELSIFGLTLINTICVSWKSINTKIGEMLKKHDTFNGELLIVPCMLLACYLIDVGRAMDPSVVFWKFSFLLEAVAMLPQYHFLKRHKGPTPSCASDFVGAMAIYHSLTILNTAYCFFNAIAYEPLGAYTALIHLYFYMDYIWNGKSDKERLAREEADKSSRLVVVVDRKTNDDSDSNKSNESCKHYQEIVLAPSSLEDNSLKSKSQCPACITELLLVLCMALAMWLNHDPSVVEVCWTFSIYLEAVAMLPQFYLIYKAKCVHHDVMIYIMSIFAYRCLYLAHYGVRYQQTEEYDSITVSSGALHVLIFLGFFTFVLPASESKPPSVGTDPVAAKPATISGGEMGHMTANISAVILTPSALMQSNKDDKGAAAEVRVDNDSNARRRAGEMKNTSIRSKLSCRYKWQNPGTAGPVVYLEISRRPVRVRGAQVDLRRQVHVRHSLLLDAPVDLLRLEVYLSTWELATGACMTLALLSSTQYWDSLVTIMWYFSVYIEAVAIFPQIQLSQKTKYIGRSLFAYVGLFACYRFFYIVHWIYLYLVMGQLSDPFLMVAGTAQCIFTSAYFVWMIKAFNSQYHSEYPYVVRYDLGSQECDDFKDKDLSVITTGGERAGLTTSHHHDIDQNLGPLGHIVPGALVGRAKHVGTLVDDQLARPAQVEQMHRDSETYDSQSQKIVKLAHGFEHLQ</sequence>
<protein>
    <recommendedName>
        <fullName evidence="14">ER lumen protein-retaining receptor</fullName>
    </recommendedName>
</protein>
<organism evidence="12 13">
    <name type="scientific">Trichogramma brassicae</name>
    <dbReference type="NCBI Taxonomy" id="86971"/>
    <lineage>
        <taxon>Eukaryota</taxon>
        <taxon>Metazoa</taxon>
        <taxon>Ecdysozoa</taxon>
        <taxon>Arthropoda</taxon>
        <taxon>Hexapoda</taxon>
        <taxon>Insecta</taxon>
        <taxon>Pterygota</taxon>
        <taxon>Neoptera</taxon>
        <taxon>Endopterygota</taxon>
        <taxon>Hymenoptera</taxon>
        <taxon>Apocrita</taxon>
        <taxon>Proctotrupomorpha</taxon>
        <taxon>Chalcidoidea</taxon>
        <taxon>Trichogrammatidae</taxon>
        <taxon>Trichogramma</taxon>
    </lineage>
</organism>
<evidence type="ECO:0000313" key="12">
    <source>
        <dbReference type="EMBL" id="CAB0035855.1"/>
    </source>
</evidence>
<feature type="transmembrane region" description="Helical" evidence="11">
    <location>
        <begin position="6"/>
        <end position="27"/>
    </location>
</feature>
<gene>
    <name evidence="12" type="ORF">TBRA_LOCUS7738</name>
</gene>
<feature type="transmembrane region" description="Helical" evidence="11">
    <location>
        <begin position="549"/>
        <end position="567"/>
    </location>
</feature>
<dbReference type="GO" id="GO:0015031">
    <property type="term" value="P:protein transport"/>
    <property type="evidence" value="ECO:0007669"/>
    <property type="project" value="UniProtKB-KW"/>
</dbReference>
<feature type="transmembrane region" description="Helical" evidence="11">
    <location>
        <begin position="64"/>
        <end position="82"/>
    </location>
</feature>
<keyword evidence="13" id="KW-1185">Reference proteome</keyword>
<dbReference type="PRINTS" id="PR00660">
    <property type="entry name" value="ERLUMENR"/>
</dbReference>
<evidence type="ECO:0000256" key="2">
    <source>
        <dbReference type="ARBA" id="ARBA00010120"/>
    </source>
</evidence>
<keyword evidence="7" id="KW-0653">Protein transport</keyword>
<dbReference type="EMBL" id="CADCXV010000802">
    <property type="protein sequence ID" value="CAB0035855.1"/>
    <property type="molecule type" value="Genomic_DNA"/>
</dbReference>
<dbReference type="GO" id="GO:0016192">
    <property type="term" value="P:vesicle-mediated transport"/>
    <property type="evidence" value="ECO:0007669"/>
    <property type="project" value="UniProtKB-KW"/>
</dbReference>
<feature type="transmembrane region" description="Helical" evidence="11">
    <location>
        <begin position="611"/>
        <end position="631"/>
    </location>
</feature>
<evidence type="ECO:0000256" key="8">
    <source>
        <dbReference type="ARBA" id="ARBA00022989"/>
    </source>
</evidence>
<evidence type="ECO:0000313" key="13">
    <source>
        <dbReference type="Proteomes" id="UP000479190"/>
    </source>
</evidence>
<keyword evidence="8 11" id="KW-1133">Transmembrane helix</keyword>
<feature type="transmembrane region" description="Helical" evidence="11">
    <location>
        <begin position="189"/>
        <end position="206"/>
    </location>
</feature>
<keyword evidence="9 11" id="KW-0472">Membrane</keyword>
<comment type="similarity">
    <text evidence="2">Belongs to the ERD2 family.</text>
</comment>
<dbReference type="GO" id="GO:0005789">
    <property type="term" value="C:endoplasmic reticulum membrane"/>
    <property type="evidence" value="ECO:0007669"/>
    <property type="project" value="UniProtKB-SubCell"/>
</dbReference>
<evidence type="ECO:0000256" key="7">
    <source>
        <dbReference type="ARBA" id="ARBA00022927"/>
    </source>
</evidence>
<feature type="transmembrane region" description="Helical" evidence="11">
    <location>
        <begin position="128"/>
        <end position="147"/>
    </location>
</feature>
<feature type="transmembrane region" description="Helical" evidence="11">
    <location>
        <begin position="329"/>
        <end position="348"/>
    </location>
</feature>
<dbReference type="GO" id="GO:0006621">
    <property type="term" value="P:protein retention in ER lumen"/>
    <property type="evidence" value="ECO:0007669"/>
    <property type="project" value="InterPro"/>
</dbReference>
<evidence type="ECO:0000256" key="1">
    <source>
        <dbReference type="ARBA" id="ARBA00004477"/>
    </source>
</evidence>
<feature type="transmembrane region" description="Helical" evidence="11">
    <location>
        <begin position="271"/>
        <end position="290"/>
    </location>
</feature>
<evidence type="ECO:0008006" key="14">
    <source>
        <dbReference type="Google" id="ProtNLM"/>
    </source>
</evidence>
<evidence type="ECO:0000256" key="3">
    <source>
        <dbReference type="ARBA" id="ARBA00022448"/>
    </source>
</evidence>
<feature type="transmembrane region" description="Helical" evidence="11">
    <location>
        <begin position="360"/>
        <end position="380"/>
    </location>
</feature>
<evidence type="ECO:0000256" key="11">
    <source>
        <dbReference type="SAM" id="Phobius"/>
    </source>
</evidence>
<keyword evidence="5" id="KW-0256">Endoplasmic reticulum</keyword>
<name>A0A6H5IK95_9HYME</name>
<evidence type="ECO:0000256" key="6">
    <source>
        <dbReference type="ARBA" id="ARBA00022892"/>
    </source>
</evidence>
<accession>A0A6H5IK95</accession>
<dbReference type="AlphaFoldDB" id="A0A6H5IK95"/>
<feature type="transmembrane region" description="Helical" evidence="11">
    <location>
        <begin position="579"/>
        <end position="599"/>
    </location>
</feature>
<dbReference type="Proteomes" id="UP000479190">
    <property type="component" value="Unassembled WGS sequence"/>
</dbReference>
<dbReference type="InterPro" id="IPR000133">
    <property type="entry name" value="ER_ret_rcpt"/>
</dbReference>
<dbReference type="OrthoDB" id="3261888at2759"/>
<keyword evidence="4 11" id="KW-0812">Transmembrane</keyword>
<feature type="transmembrane region" description="Helical" evidence="11">
    <location>
        <begin position="103"/>
        <end position="122"/>
    </location>
</feature>